<keyword evidence="3" id="KW-1003">Cell membrane</keyword>
<keyword evidence="7 9" id="KW-1133">Transmembrane helix</keyword>
<accession>A0A9X4N451</accession>
<evidence type="ECO:0000259" key="10">
    <source>
        <dbReference type="PROSITE" id="PS50893"/>
    </source>
</evidence>
<dbReference type="EMBL" id="JANCMU010000006">
    <property type="protein sequence ID" value="MDG4946644.1"/>
    <property type="molecule type" value="Genomic_DNA"/>
</dbReference>
<gene>
    <name evidence="12" type="ORF">NMK71_09470</name>
</gene>
<dbReference type="InterPro" id="IPR003439">
    <property type="entry name" value="ABC_transporter-like_ATP-bd"/>
</dbReference>
<feature type="transmembrane region" description="Helical" evidence="9">
    <location>
        <begin position="186"/>
        <end position="205"/>
    </location>
</feature>
<evidence type="ECO:0000256" key="7">
    <source>
        <dbReference type="ARBA" id="ARBA00022989"/>
    </source>
</evidence>
<feature type="transmembrane region" description="Helical" evidence="9">
    <location>
        <begin position="26"/>
        <end position="48"/>
    </location>
</feature>
<feature type="domain" description="ABC transmembrane type-1" evidence="11">
    <location>
        <begin position="27"/>
        <end position="326"/>
    </location>
</feature>
<keyword evidence="13" id="KW-1185">Reference proteome</keyword>
<dbReference type="InterPro" id="IPR003593">
    <property type="entry name" value="AAA+_ATPase"/>
</dbReference>
<name>A0A9X4N451_9FLAO</name>
<dbReference type="Gene3D" id="1.20.1560.10">
    <property type="entry name" value="ABC transporter type 1, transmembrane domain"/>
    <property type="match status" value="1"/>
</dbReference>
<dbReference type="PROSITE" id="PS50893">
    <property type="entry name" value="ABC_TRANSPORTER_2"/>
    <property type="match status" value="1"/>
</dbReference>
<dbReference type="Proteomes" id="UP001152599">
    <property type="component" value="Unassembled WGS sequence"/>
</dbReference>
<dbReference type="InterPro" id="IPR036640">
    <property type="entry name" value="ABC1_TM_sf"/>
</dbReference>
<evidence type="ECO:0000256" key="4">
    <source>
        <dbReference type="ARBA" id="ARBA00022692"/>
    </source>
</evidence>
<sequence length="598" mass="67358">MNTIKNLIKKYFSSFVYFYKHIGNRIFIMMLLSLAVSVLDGFGLTMFLPLLQMVSGDNSIDSEQLGNLSFVIEALESTGIPMTLTSILLFMILFFIFKGMAAYIKQVYFVFVQQSFIREMRIKLVHGVNSMNFKKFITSDTGLIQNTMSGEVAKVSNGFISYFTTFQNAIMVFVYVVFAFIVDAQFAVLVAIGGIATNFIYKIIYSKTKKASRELTTASHMDLALLVQHIANFKYLRATGMKKIHTDKLIKNIDYIENNRKKIGIYTGIGIAVREPLLVIVVAVVIIIQVKVLNGSMGALLVSLLFFYRALSSLMAMQQSWNTFLGVSGSLENMQNFQLFLEQNKESDGDLTFDKLKSNLEIKELSFAFDTTPILKNINLTINKNQSIAFVGESGSGKSTLVNILVGLLKPTSGNYIINKNSITKYKKLSFQQKIGYITQDAVIFNDTIYNNITFWAPKSDENLQKFNEVIKQAALEEFLFEIENGIDTVLGNNGINLSGGQKQRISIARELFKDIDILIMDEATSALDSETEKAIQDSVDNLKGKYTIIIIAHRLSTIRNVDKVVLMNKGEIIDSGEFNELAERNSRFRKMIELQEL</sequence>
<evidence type="ECO:0000256" key="6">
    <source>
        <dbReference type="ARBA" id="ARBA00022840"/>
    </source>
</evidence>
<evidence type="ECO:0000256" key="3">
    <source>
        <dbReference type="ARBA" id="ARBA00022475"/>
    </source>
</evidence>
<feature type="domain" description="ABC transporter" evidence="10">
    <location>
        <begin position="360"/>
        <end position="595"/>
    </location>
</feature>
<keyword evidence="6 12" id="KW-0067">ATP-binding</keyword>
<dbReference type="GO" id="GO:0005524">
    <property type="term" value="F:ATP binding"/>
    <property type="evidence" value="ECO:0007669"/>
    <property type="project" value="UniProtKB-KW"/>
</dbReference>
<evidence type="ECO:0000256" key="5">
    <source>
        <dbReference type="ARBA" id="ARBA00022741"/>
    </source>
</evidence>
<keyword evidence="4 9" id="KW-0812">Transmembrane</keyword>
<keyword evidence="2" id="KW-0813">Transport</keyword>
<organism evidence="12 13">
    <name type="scientific">Profundicola chukchiensis</name>
    <dbReference type="NCBI Taxonomy" id="2961959"/>
    <lineage>
        <taxon>Bacteria</taxon>
        <taxon>Pseudomonadati</taxon>
        <taxon>Bacteroidota</taxon>
        <taxon>Flavobacteriia</taxon>
        <taxon>Flavobacteriales</taxon>
        <taxon>Weeksellaceae</taxon>
        <taxon>Profundicola</taxon>
    </lineage>
</organism>
<dbReference type="PROSITE" id="PS50929">
    <property type="entry name" value="ABC_TM1F"/>
    <property type="match status" value="1"/>
</dbReference>
<feature type="transmembrane region" description="Helical" evidence="9">
    <location>
        <begin position="78"/>
        <end position="97"/>
    </location>
</feature>
<dbReference type="GO" id="GO:0005886">
    <property type="term" value="C:plasma membrane"/>
    <property type="evidence" value="ECO:0007669"/>
    <property type="project" value="UniProtKB-SubCell"/>
</dbReference>
<dbReference type="PROSITE" id="PS00211">
    <property type="entry name" value="ABC_TRANSPORTER_1"/>
    <property type="match status" value="1"/>
</dbReference>
<dbReference type="InterPro" id="IPR039421">
    <property type="entry name" value="Type_1_exporter"/>
</dbReference>
<dbReference type="SMART" id="SM00382">
    <property type="entry name" value="AAA"/>
    <property type="match status" value="1"/>
</dbReference>
<evidence type="ECO:0000259" key="11">
    <source>
        <dbReference type="PROSITE" id="PS50929"/>
    </source>
</evidence>
<dbReference type="PANTHER" id="PTHR43394:SF1">
    <property type="entry name" value="ATP-BINDING CASSETTE SUB-FAMILY B MEMBER 10, MITOCHONDRIAL"/>
    <property type="match status" value="1"/>
</dbReference>
<protein>
    <submittedName>
        <fullName evidence="12">ABC transporter ATP-binding protein/permease</fullName>
    </submittedName>
</protein>
<evidence type="ECO:0000256" key="2">
    <source>
        <dbReference type="ARBA" id="ARBA00022448"/>
    </source>
</evidence>
<comment type="caution">
    <text evidence="12">The sequence shown here is derived from an EMBL/GenBank/DDBJ whole genome shotgun (WGS) entry which is preliminary data.</text>
</comment>
<feature type="transmembrane region" description="Helical" evidence="9">
    <location>
        <begin position="293"/>
        <end position="311"/>
    </location>
</feature>
<keyword evidence="5" id="KW-0547">Nucleotide-binding</keyword>
<proteinExistence type="predicted"/>
<dbReference type="InterPro" id="IPR011527">
    <property type="entry name" value="ABC1_TM_dom"/>
</dbReference>
<dbReference type="GO" id="GO:0015421">
    <property type="term" value="F:ABC-type oligopeptide transporter activity"/>
    <property type="evidence" value="ECO:0007669"/>
    <property type="project" value="TreeGrafter"/>
</dbReference>
<feature type="transmembrane region" description="Helical" evidence="9">
    <location>
        <begin position="159"/>
        <end position="180"/>
    </location>
</feature>
<dbReference type="Pfam" id="PF00664">
    <property type="entry name" value="ABC_membrane"/>
    <property type="match status" value="1"/>
</dbReference>
<evidence type="ECO:0000313" key="12">
    <source>
        <dbReference type="EMBL" id="MDG4946644.1"/>
    </source>
</evidence>
<dbReference type="PANTHER" id="PTHR43394">
    <property type="entry name" value="ATP-DEPENDENT PERMEASE MDL1, MITOCHONDRIAL"/>
    <property type="match status" value="1"/>
</dbReference>
<dbReference type="SUPFAM" id="SSF90123">
    <property type="entry name" value="ABC transporter transmembrane region"/>
    <property type="match status" value="1"/>
</dbReference>
<evidence type="ECO:0000313" key="13">
    <source>
        <dbReference type="Proteomes" id="UP001152599"/>
    </source>
</evidence>
<dbReference type="AlphaFoldDB" id="A0A9X4N451"/>
<comment type="subcellular location">
    <subcellularLocation>
        <location evidence="1">Cell membrane</location>
        <topology evidence="1">Multi-pass membrane protein</topology>
    </subcellularLocation>
</comment>
<dbReference type="SUPFAM" id="SSF52540">
    <property type="entry name" value="P-loop containing nucleoside triphosphate hydrolases"/>
    <property type="match status" value="1"/>
</dbReference>
<dbReference type="InterPro" id="IPR017871">
    <property type="entry name" value="ABC_transporter-like_CS"/>
</dbReference>
<dbReference type="Pfam" id="PF00005">
    <property type="entry name" value="ABC_tran"/>
    <property type="match status" value="1"/>
</dbReference>
<dbReference type="GO" id="GO:0016887">
    <property type="term" value="F:ATP hydrolysis activity"/>
    <property type="evidence" value="ECO:0007669"/>
    <property type="project" value="InterPro"/>
</dbReference>
<dbReference type="FunFam" id="3.40.50.300:FF:000299">
    <property type="entry name" value="ABC transporter ATP-binding protein/permease"/>
    <property type="match status" value="1"/>
</dbReference>
<evidence type="ECO:0000256" key="8">
    <source>
        <dbReference type="ARBA" id="ARBA00023136"/>
    </source>
</evidence>
<keyword evidence="8 9" id="KW-0472">Membrane</keyword>
<evidence type="ECO:0000256" key="9">
    <source>
        <dbReference type="SAM" id="Phobius"/>
    </source>
</evidence>
<evidence type="ECO:0000256" key="1">
    <source>
        <dbReference type="ARBA" id="ARBA00004651"/>
    </source>
</evidence>
<dbReference type="RefSeq" id="WP_304421000.1">
    <property type="nucleotide sequence ID" value="NZ_JANCMU010000006.1"/>
</dbReference>
<reference evidence="12" key="1">
    <citation type="submission" date="2022-07" db="EMBL/GenBank/DDBJ databases">
        <title>Description and genome-wide analysis of Profundicola chukchiensis gen. nov., sp. nov., marine bacteria isolated from bottom sediments of the Chukchi Sea.</title>
        <authorList>
            <person name="Romanenko L."/>
            <person name="Otstavnykh N."/>
            <person name="Kurilenko V."/>
            <person name="Eremeev V."/>
            <person name="Velansky P."/>
            <person name="Mikhailov V."/>
            <person name="Isaeva M."/>
        </authorList>
    </citation>
    <scope>NUCLEOTIDE SEQUENCE</scope>
    <source>
        <strain evidence="12">KMM 9713</strain>
    </source>
</reference>
<dbReference type="Gene3D" id="3.40.50.300">
    <property type="entry name" value="P-loop containing nucleotide triphosphate hydrolases"/>
    <property type="match status" value="1"/>
</dbReference>
<dbReference type="InterPro" id="IPR027417">
    <property type="entry name" value="P-loop_NTPase"/>
</dbReference>